<sequence length="61" mass="6476">MSLHDIVEPAGTPLTGWGLVPLDTVVSRADLRDRAPPADPAAADRTPVAVTTSKWELREVG</sequence>
<comment type="caution">
    <text evidence="2">The sequence shown here is derived from an EMBL/GenBank/DDBJ whole genome shotgun (WGS) entry which is preliminary data.</text>
</comment>
<evidence type="ECO:0000313" key="2">
    <source>
        <dbReference type="EMBL" id="MBC2668687.1"/>
    </source>
</evidence>
<dbReference type="RefSeq" id="WP_185678562.1">
    <property type="nucleotide sequence ID" value="NZ_JACLAX010000004.1"/>
</dbReference>
<proteinExistence type="predicted"/>
<protein>
    <submittedName>
        <fullName evidence="2">Uncharacterized protein</fullName>
    </submittedName>
</protein>
<reference evidence="2 3" key="1">
    <citation type="submission" date="2020-08" db="EMBL/GenBank/DDBJ databases">
        <title>The genome sequence of type strain Novosphingobium piscinae KCTC 42194.</title>
        <authorList>
            <person name="Liu Y."/>
        </authorList>
    </citation>
    <scope>NUCLEOTIDE SEQUENCE [LARGE SCALE GENOMIC DNA]</scope>
    <source>
        <strain evidence="2 3">KCTC 42194</strain>
    </source>
</reference>
<dbReference type="AlphaFoldDB" id="A0A7X1FYJ4"/>
<name>A0A7X1FYJ4_9SPHN</name>
<organism evidence="2 3">
    <name type="scientific">Novosphingobium piscinae</name>
    <dbReference type="NCBI Taxonomy" id="1507448"/>
    <lineage>
        <taxon>Bacteria</taxon>
        <taxon>Pseudomonadati</taxon>
        <taxon>Pseudomonadota</taxon>
        <taxon>Alphaproteobacteria</taxon>
        <taxon>Sphingomonadales</taxon>
        <taxon>Sphingomonadaceae</taxon>
        <taxon>Novosphingobium</taxon>
    </lineage>
</organism>
<accession>A0A7X1FYJ4</accession>
<dbReference type="EMBL" id="JACLAX010000004">
    <property type="protein sequence ID" value="MBC2668687.1"/>
    <property type="molecule type" value="Genomic_DNA"/>
</dbReference>
<feature type="region of interest" description="Disordered" evidence="1">
    <location>
        <begin position="33"/>
        <end position="61"/>
    </location>
</feature>
<dbReference type="Proteomes" id="UP000551327">
    <property type="component" value="Unassembled WGS sequence"/>
</dbReference>
<evidence type="ECO:0000313" key="3">
    <source>
        <dbReference type="Proteomes" id="UP000551327"/>
    </source>
</evidence>
<feature type="compositionally biased region" description="Low complexity" evidence="1">
    <location>
        <begin position="40"/>
        <end position="52"/>
    </location>
</feature>
<gene>
    <name evidence="2" type="ORF">H7F53_06000</name>
</gene>
<keyword evidence="3" id="KW-1185">Reference proteome</keyword>
<evidence type="ECO:0000256" key="1">
    <source>
        <dbReference type="SAM" id="MobiDB-lite"/>
    </source>
</evidence>